<accession>A0A559IL68</accession>
<evidence type="ECO:0000256" key="1">
    <source>
        <dbReference type="ARBA" id="ARBA00005417"/>
    </source>
</evidence>
<feature type="domain" description="ABC transporter" evidence="8">
    <location>
        <begin position="6"/>
        <end position="261"/>
    </location>
</feature>
<evidence type="ECO:0000256" key="5">
    <source>
        <dbReference type="ARBA" id="ARBA00022840"/>
    </source>
</evidence>
<dbReference type="GO" id="GO:0016887">
    <property type="term" value="F:ATP hydrolysis activity"/>
    <property type="evidence" value="ECO:0007669"/>
    <property type="project" value="InterPro"/>
</dbReference>
<dbReference type="InterPro" id="IPR015856">
    <property type="entry name" value="ABC_transpr_CbiO/EcfA_su"/>
</dbReference>
<name>A0A559IL68_9BACL</name>
<dbReference type="AlphaFoldDB" id="A0A559IL68"/>
<keyword evidence="3" id="KW-1003">Cell membrane</keyword>
<evidence type="ECO:0000256" key="6">
    <source>
        <dbReference type="ARBA" id="ARBA00022967"/>
    </source>
</evidence>
<dbReference type="Pfam" id="PF00005">
    <property type="entry name" value="ABC_tran"/>
    <property type="match status" value="2"/>
</dbReference>
<dbReference type="InterPro" id="IPR003439">
    <property type="entry name" value="ABC_transporter-like_ATP-bd"/>
</dbReference>
<dbReference type="SMART" id="SM00382">
    <property type="entry name" value="AAA"/>
    <property type="match status" value="2"/>
</dbReference>
<evidence type="ECO:0000256" key="3">
    <source>
        <dbReference type="ARBA" id="ARBA00022475"/>
    </source>
</evidence>
<dbReference type="CDD" id="cd03225">
    <property type="entry name" value="ABC_cobalt_CbiO_domain1"/>
    <property type="match status" value="1"/>
</dbReference>
<dbReference type="InterPro" id="IPR027417">
    <property type="entry name" value="P-loop_NTPase"/>
</dbReference>
<protein>
    <submittedName>
        <fullName evidence="9">ABC transporter ATP-binding protein</fullName>
    </submittedName>
</protein>
<reference evidence="9 10" key="1">
    <citation type="submission" date="2019-07" db="EMBL/GenBank/DDBJ databases">
        <authorList>
            <person name="Kim J."/>
        </authorList>
    </citation>
    <scope>NUCLEOTIDE SEQUENCE [LARGE SCALE GENOMIC DNA]</scope>
    <source>
        <strain evidence="9 10">N4</strain>
    </source>
</reference>
<gene>
    <name evidence="9" type="ORF">FPZ44_20515</name>
</gene>
<dbReference type="OrthoDB" id="501320at2"/>
<evidence type="ECO:0000256" key="4">
    <source>
        <dbReference type="ARBA" id="ARBA00022741"/>
    </source>
</evidence>
<dbReference type="SUPFAM" id="SSF52540">
    <property type="entry name" value="P-loop containing nucleoside triphosphate hydrolases"/>
    <property type="match status" value="2"/>
</dbReference>
<evidence type="ECO:0000259" key="8">
    <source>
        <dbReference type="PROSITE" id="PS50893"/>
    </source>
</evidence>
<dbReference type="InterPro" id="IPR003593">
    <property type="entry name" value="AAA+_ATPase"/>
</dbReference>
<dbReference type="RefSeq" id="WP_144993421.1">
    <property type="nucleotide sequence ID" value="NZ_VNJK01000003.1"/>
</dbReference>
<sequence>MNKPLLRLSQVSFSYPDAPCLLKELDLTIEQGSFTVILGESGSGKSTLSRIMAQVMPEHEGRLDGNVYVNNEADGCSEGDDKGSEHIHRTLSLQAPISAPSLLVGHMGGELSSFVIGVVEDELAFGPANLGVGISEIERRMEKELKRMDMLDYRLSVVEQLSGGQQQKIAASSVWTMEPQLLIMDDAWSHLDRDAKQMFADALLRWLEESPRHTLVMILPRVEHRDRIHPLWVRASWLQLQQGQLRSTIPFELASSLPITNVSDGESKDKKNRNFDMRLQVPAIKLEDAGTGYPDLSFGIQADGILMPGEAVLLQGENGSGKTTLLHLITQSLPLQHGTASIAGHSLSKLKSHELARLIGYVPQSSYAMFLYDTVQQELEFAYDSAISIGRNPFKLIPAKPLNENDGRVEQVDPMPMIQSNQGNQERLRTGWVEDHLKLLGLTQQAQDNPQELPAADRRMLNVIIATAHRPGLLILDEPTAGLDERSASALIHYCELLRQQGTALIVATHDELWDCFAQERTNWQVWMMNNGNLHSSKHENVKRDKKN</sequence>
<evidence type="ECO:0000256" key="7">
    <source>
        <dbReference type="ARBA" id="ARBA00023136"/>
    </source>
</evidence>
<dbReference type="PANTHER" id="PTHR43553">
    <property type="entry name" value="HEAVY METAL TRANSPORTER"/>
    <property type="match status" value="1"/>
</dbReference>
<proteinExistence type="inferred from homology"/>
<dbReference type="GO" id="GO:0043190">
    <property type="term" value="C:ATP-binding cassette (ABC) transporter complex"/>
    <property type="evidence" value="ECO:0007669"/>
    <property type="project" value="TreeGrafter"/>
</dbReference>
<dbReference type="EMBL" id="VNJK01000003">
    <property type="protein sequence ID" value="TVX88280.1"/>
    <property type="molecule type" value="Genomic_DNA"/>
</dbReference>
<comment type="similarity">
    <text evidence="1">Belongs to the ABC transporter superfamily.</text>
</comment>
<comment type="caution">
    <text evidence="9">The sequence shown here is derived from an EMBL/GenBank/DDBJ whole genome shotgun (WGS) entry which is preliminary data.</text>
</comment>
<dbReference type="PROSITE" id="PS50893">
    <property type="entry name" value="ABC_TRANSPORTER_2"/>
    <property type="match status" value="2"/>
</dbReference>
<evidence type="ECO:0000313" key="10">
    <source>
        <dbReference type="Proteomes" id="UP000318102"/>
    </source>
</evidence>
<evidence type="ECO:0000256" key="2">
    <source>
        <dbReference type="ARBA" id="ARBA00022448"/>
    </source>
</evidence>
<keyword evidence="6" id="KW-1278">Translocase</keyword>
<keyword evidence="2" id="KW-0813">Transport</keyword>
<dbReference type="Proteomes" id="UP000318102">
    <property type="component" value="Unassembled WGS sequence"/>
</dbReference>
<dbReference type="Gene3D" id="3.40.50.300">
    <property type="entry name" value="P-loop containing nucleotide triphosphate hydrolases"/>
    <property type="match status" value="2"/>
</dbReference>
<keyword evidence="4" id="KW-0547">Nucleotide-binding</keyword>
<keyword evidence="7" id="KW-0472">Membrane</keyword>
<dbReference type="GO" id="GO:0005524">
    <property type="term" value="F:ATP binding"/>
    <property type="evidence" value="ECO:0007669"/>
    <property type="project" value="UniProtKB-KW"/>
</dbReference>
<dbReference type="InterPro" id="IPR050095">
    <property type="entry name" value="ECF_ABC_transporter_ATP-bd"/>
</dbReference>
<evidence type="ECO:0000313" key="9">
    <source>
        <dbReference type="EMBL" id="TVX88280.1"/>
    </source>
</evidence>
<organism evidence="9 10">
    <name type="scientific">Paenibacillus agilis</name>
    <dbReference type="NCBI Taxonomy" id="3020863"/>
    <lineage>
        <taxon>Bacteria</taxon>
        <taxon>Bacillati</taxon>
        <taxon>Bacillota</taxon>
        <taxon>Bacilli</taxon>
        <taxon>Bacillales</taxon>
        <taxon>Paenibacillaceae</taxon>
        <taxon>Paenibacillus</taxon>
    </lineage>
</organism>
<dbReference type="GO" id="GO:0042626">
    <property type="term" value="F:ATPase-coupled transmembrane transporter activity"/>
    <property type="evidence" value="ECO:0007669"/>
    <property type="project" value="TreeGrafter"/>
</dbReference>
<keyword evidence="5 9" id="KW-0067">ATP-binding</keyword>
<feature type="domain" description="ABC transporter" evidence="8">
    <location>
        <begin position="284"/>
        <end position="548"/>
    </location>
</feature>
<keyword evidence="10" id="KW-1185">Reference proteome</keyword>